<evidence type="ECO:0000256" key="6">
    <source>
        <dbReference type="ARBA" id="ARBA00022729"/>
    </source>
</evidence>
<dbReference type="CDD" id="cd19049">
    <property type="entry name" value="LGIC_TM_anion"/>
    <property type="match status" value="3"/>
</dbReference>
<feature type="transmembrane region" description="Helical" evidence="11">
    <location>
        <begin position="677"/>
        <end position="699"/>
    </location>
</feature>
<dbReference type="Gene3D" id="1.20.58.390">
    <property type="entry name" value="Neurotransmitter-gated ion-channel transmembrane domain"/>
    <property type="match status" value="3"/>
</dbReference>
<feature type="domain" description="Neurotransmitter-gated ion-channel ligand-binding" evidence="12">
    <location>
        <begin position="22"/>
        <end position="165"/>
    </location>
</feature>
<keyword evidence="3 11" id="KW-0813">Transport</keyword>
<evidence type="ECO:0000256" key="7">
    <source>
        <dbReference type="ARBA" id="ARBA00022989"/>
    </source>
</evidence>
<dbReference type="InterPro" id="IPR006201">
    <property type="entry name" value="Neur_channel"/>
</dbReference>
<dbReference type="InterPro" id="IPR036734">
    <property type="entry name" value="Neur_chan_lig-bd_sf"/>
</dbReference>
<keyword evidence="8 11" id="KW-0406">Ion transport</keyword>
<keyword evidence="15" id="KW-1185">Reference proteome</keyword>
<feature type="domain" description="Neurotransmitter-gated ion-channel transmembrane" evidence="13">
    <location>
        <begin position="683"/>
        <end position="765"/>
    </location>
</feature>
<feature type="transmembrane region" description="Helical" evidence="11">
    <location>
        <begin position="245"/>
        <end position="264"/>
    </location>
</feature>
<evidence type="ECO:0000259" key="13">
    <source>
        <dbReference type="Pfam" id="PF02932"/>
    </source>
</evidence>
<dbReference type="Pfam" id="PF02931">
    <property type="entry name" value="Neur_chan_LBD"/>
    <property type="match status" value="3"/>
</dbReference>
<reference evidence="14 15" key="1">
    <citation type="submission" date="2022-12" db="EMBL/GenBank/DDBJ databases">
        <title>Chromosome-level genome of Tegillarca granosa.</title>
        <authorList>
            <person name="Kim J."/>
        </authorList>
    </citation>
    <scope>NUCLEOTIDE SEQUENCE [LARGE SCALE GENOMIC DNA]</scope>
    <source>
        <strain evidence="14">Teg-2019</strain>
        <tissue evidence="14">Adductor muscle</tissue>
    </source>
</reference>
<comment type="subcellular location">
    <subcellularLocation>
        <location evidence="2">Cell membrane</location>
    </subcellularLocation>
    <subcellularLocation>
        <location evidence="1">Membrane</location>
        <topology evidence="1">Multi-pass membrane protein</topology>
    </subcellularLocation>
</comment>
<keyword evidence="9 11" id="KW-0472">Membrane</keyword>
<dbReference type="InterPro" id="IPR036719">
    <property type="entry name" value="Neuro-gated_channel_TM_sf"/>
</dbReference>
<comment type="similarity">
    <text evidence="11">Belongs to the ligand-gated ion channel (TC 1.A.9) family.</text>
</comment>
<feature type="transmembrane region" description="Helical" evidence="11">
    <location>
        <begin position="804"/>
        <end position="824"/>
    </location>
</feature>
<dbReference type="InterPro" id="IPR018000">
    <property type="entry name" value="Neurotransmitter_ion_chnl_CS"/>
</dbReference>
<organism evidence="14 15">
    <name type="scientific">Tegillarca granosa</name>
    <name type="common">Malaysian cockle</name>
    <name type="synonym">Anadara granosa</name>
    <dbReference type="NCBI Taxonomy" id="220873"/>
    <lineage>
        <taxon>Eukaryota</taxon>
        <taxon>Metazoa</taxon>
        <taxon>Spiralia</taxon>
        <taxon>Lophotrochozoa</taxon>
        <taxon>Mollusca</taxon>
        <taxon>Bivalvia</taxon>
        <taxon>Autobranchia</taxon>
        <taxon>Pteriomorphia</taxon>
        <taxon>Arcoida</taxon>
        <taxon>Arcoidea</taxon>
        <taxon>Arcidae</taxon>
        <taxon>Tegillarca</taxon>
    </lineage>
</organism>
<keyword evidence="7 11" id="KW-1133">Transmembrane helix</keyword>
<feature type="domain" description="Neurotransmitter-gated ion-channel transmembrane" evidence="13">
    <location>
        <begin position="427"/>
        <end position="508"/>
    </location>
</feature>
<accession>A0ABQ9DWK0</accession>
<feature type="domain" description="Neurotransmitter-gated ion-channel ligand-binding" evidence="12">
    <location>
        <begin position="570"/>
        <end position="647"/>
    </location>
</feature>
<evidence type="ECO:0000256" key="1">
    <source>
        <dbReference type="ARBA" id="ARBA00004141"/>
    </source>
</evidence>
<dbReference type="SUPFAM" id="SSF90112">
    <property type="entry name" value="Neurotransmitter-gated ion-channel transmembrane pore"/>
    <property type="match status" value="3"/>
</dbReference>
<evidence type="ECO:0000256" key="2">
    <source>
        <dbReference type="ARBA" id="ARBA00004236"/>
    </source>
</evidence>
<dbReference type="Proteomes" id="UP001217089">
    <property type="component" value="Unassembled WGS sequence"/>
</dbReference>
<name>A0ABQ9DWK0_TEGGR</name>
<keyword evidence="10 11" id="KW-0407">Ion channel</keyword>
<dbReference type="InterPro" id="IPR006028">
    <property type="entry name" value="GABAA/Glycine_rcpt"/>
</dbReference>
<dbReference type="PRINTS" id="PR00253">
    <property type="entry name" value="GABAARECEPTR"/>
</dbReference>
<keyword evidence="5 11" id="KW-0812">Transmembrane</keyword>
<dbReference type="EMBL" id="JARBDR010000923">
    <property type="protein sequence ID" value="KAJ8297636.1"/>
    <property type="molecule type" value="Genomic_DNA"/>
</dbReference>
<dbReference type="PRINTS" id="PR00252">
    <property type="entry name" value="NRIONCHANNEL"/>
</dbReference>
<proteinExistence type="inferred from homology"/>
<gene>
    <name evidence="14" type="ORF">KUTeg_024167</name>
</gene>
<protein>
    <submittedName>
        <fullName evidence="14">Uncharacterized protein</fullName>
    </submittedName>
</protein>
<evidence type="ECO:0000313" key="14">
    <source>
        <dbReference type="EMBL" id="KAJ8297636.1"/>
    </source>
</evidence>
<dbReference type="InterPro" id="IPR038050">
    <property type="entry name" value="Neuro_actylchol_rec"/>
</dbReference>
<evidence type="ECO:0000256" key="8">
    <source>
        <dbReference type="ARBA" id="ARBA00023065"/>
    </source>
</evidence>
<keyword evidence="6" id="KW-0732">Signal</keyword>
<feature type="transmembrane region" description="Helical" evidence="11">
    <location>
        <begin position="559"/>
        <end position="577"/>
    </location>
</feature>
<comment type="caution">
    <text evidence="11">Lacks conserved residue(s) required for the propagation of feature annotation.</text>
</comment>
<feature type="transmembrane region" description="Helical" evidence="11">
    <location>
        <begin position="740"/>
        <end position="761"/>
    </location>
</feature>
<feature type="domain" description="Neurotransmitter-gated ion-channel transmembrane" evidence="13">
    <location>
        <begin position="188"/>
        <end position="293"/>
    </location>
</feature>
<evidence type="ECO:0000256" key="11">
    <source>
        <dbReference type="RuleBase" id="RU000687"/>
    </source>
</evidence>
<evidence type="ECO:0000313" key="15">
    <source>
        <dbReference type="Proteomes" id="UP001217089"/>
    </source>
</evidence>
<dbReference type="PROSITE" id="PS00236">
    <property type="entry name" value="NEUROTR_ION_CHANNEL"/>
    <property type="match status" value="1"/>
</dbReference>
<feature type="domain" description="Neurotransmitter-gated ion-channel ligand-binding" evidence="12">
    <location>
        <begin position="331"/>
        <end position="403"/>
    </location>
</feature>
<dbReference type="PANTHER" id="PTHR18945">
    <property type="entry name" value="NEUROTRANSMITTER GATED ION CHANNEL"/>
    <property type="match status" value="1"/>
</dbReference>
<comment type="caution">
    <text evidence="14">The sequence shown here is derived from an EMBL/GenBank/DDBJ whole genome shotgun (WGS) entry which is preliminary data.</text>
</comment>
<dbReference type="SUPFAM" id="SSF63712">
    <property type="entry name" value="Nicotinic receptor ligand binding domain-like"/>
    <property type="match status" value="3"/>
</dbReference>
<feature type="transmembrane region" description="Helical" evidence="11">
    <location>
        <begin position="420"/>
        <end position="443"/>
    </location>
</feature>
<dbReference type="Pfam" id="PF02932">
    <property type="entry name" value="Neur_chan_memb"/>
    <property type="match status" value="3"/>
</dbReference>
<evidence type="ECO:0000256" key="3">
    <source>
        <dbReference type="ARBA" id="ARBA00022448"/>
    </source>
</evidence>
<dbReference type="Gene3D" id="2.70.170.10">
    <property type="entry name" value="Neurotransmitter-gated ion-channel ligand-binding domain"/>
    <property type="match status" value="3"/>
</dbReference>
<evidence type="ECO:0000256" key="9">
    <source>
        <dbReference type="ARBA" id="ARBA00023136"/>
    </source>
</evidence>
<dbReference type="InterPro" id="IPR006202">
    <property type="entry name" value="Neur_chan_lig-bd"/>
</dbReference>
<evidence type="ECO:0000256" key="10">
    <source>
        <dbReference type="ARBA" id="ARBA00023303"/>
    </source>
</evidence>
<evidence type="ECO:0000259" key="12">
    <source>
        <dbReference type="Pfam" id="PF02931"/>
    </source>
</evidence>
<feature type="transmembrane region" description="Helical" evidence="11">
    <location>
        <begin position="646"/>
        <end position="665"/>
    </location>
</feature>
<sequence>MTIKYIRFKTMSYYSQFYFNELQDFSVDLFLRQSWVDPRLKYTHLEIEKLELGTKMMDFVWIPDTFFVNEKDASFHVVTVPNKLMFLHHDGSIFYSLRCVPFDIDTFVHKGLKISLTFSCYMKLLNFPLDTQNCPIRMENGYTKENVLLNWNSSSPLVVPDYIDVNFTCLEATLHLERNRGFYILQIFVPSILIVMLSWVSFWIDIDAVPARVSLGLMTVLTMTTHTSGTHAMLPRVSYVKAIDIWMATCISFVFGSLLEFAYINVMSRKLRRQQCSNNPTSVILNQVSKLTKQTTYLLNRWAVPSSLIMYKDFRERARKADKFSRVAFPDYSVDMYFRQTWEDPRLKFNHPGIVKLELDNKMISRVWVPDTYFSNEKEARFHDVTVPNRLLFIYNNGTVRYNGMFACLKTELLLVRSRGYYIVQIFVPSILVVVLSWVSFWIDIDAVPARISLGLLTVLAMTTQSSGVRATLPRVSYIKAIDIWMATCITFIFGSLLEFAYINVQNRKINGPKSPTSMVLAEVIQLGKYKQFNYPTIVASPIMQYRSFRDRARRVDKFSRIVFPVCFLDFSISIFLRQTWIDQRLNFTTISNISQLELDQKLIERVWVPDTYFSNEKRATFHYVTVPNKLLHLYRNGTVFYSKEIFIYLFIYFLFLLGGQFTCIKAEIHLNRNFGYYIVQIFVPSSLIVVLSWVSFWIDVDAVPARTSLGILTVLTMTTQTSGIHASLPRVSYVKAIDLWMAICMVFVFGALLEFAYVNVLSRRYRLYLHGKLNSSGNLPSTVMCSYVGNAKIMQRARLTDKISRVVFPLTFFIFNLVFWVYFLHWKEILSKE</sequence>
<feature type="transmembrane region" description="Helical" evidence="11">
    <location>
        <begin position="484"/>
        <end position="505"/>
    </location>
</feature>
<evidence type="ECO:0000256" key="5">
    <source>
        <dbReference type="ARBA" id="ARBA00022692"/>
    </source>
</evidence>
<keyword evidence="4" id="KW-1003">Cell membrane</keyword>
<dbReference type="InterPro" id="IPR006029">
    <property type="entry name" value="Neurotrans-gated_channel_TM"/>
</dbReference>
<feature type="transmembrane region" description="Helical" evidence="11">
    <location>
        <begin position="182"/>
        <end position="204"/>
    </location>
</feature>
<evidence type="ECO:0000256" key="4">
    <source>
        <dbReference type="ARBA" id="ARBA00022475"/>
    </source>
</evidence>